<name>A0A1T4QBP5_9BACT</name>
<accession>A0A1T4QBP5</accession>
<organism evidence="1 2">
    <name type="scientific">Sediminibacterium ginsengisoli</name>
    <dbReference type="NCBI Taxonomy" id="413434"/>
    <lineage>
        <taxon>Bacteria</taxon>
        <taxon>Pseudomonadati</taxon>
        <taxon>Bacteroidota</taxon>
        <taxon>Chitinophagia</taxon>
        <taxon>Chitinophagales</taxon>
        <taxon>Chitinophagaceae</taxon>
        <taxon>Sediminibacterium</taxon>
    </lineage>
</organism>
<dbReference type="EMBL" id="FUWH01000008">
    <property type="protein sequence ID" value="SKA01047.1"/>
    <property type="molecule type" value="Genomic_DNA"/>
</dbReference>
<keyword evidence="2" id="KW-1185">Reference proteome</keyword>
<dbReference type="AlphaFoldDB" id="A0A1T4QBP5"/>
<gene>
    <name evidence="1" type="ORF">SAMN04488132_10825</name>
</gene>
<sequence>MRAYRTPLSQNNDNLSPLYIKPVGKDDFQVPPGMLYSR</sequence>
<dbReference type="Proteomes" id="UP000190888">
    <property type="component" value="Unassembled WGS sequence"/>
</dbReference>
<evidence type="ECO:0000313" key="1">
    <source>
        <dbReference type="EMBL" id="SKA01047.1"/>
    </source>
</evidence>
<reference evidence="1 2" key="1">
    <citation type="submission" date="2017-02" db="EMBL/GenBank/DDBJ databases">
        <authorList>
            <person name="Peterson S.W."/>
        </authorList>
    </citation>
    <scope>NUCLEOTIDE SEQUENCE [LARGE SCALE GENOMIC DNA]</scope>
    <source>
        <strain evidence="1 2">DSM 22335</strain>
    </source>
</reference>
<dbReference type="STRING" id="413434.SAMN04488132_10825"/>
<protein>
    <submittedName>
        <fullName evidence="1">Uncharacterized protein</fullName>
    </submittedName>
</protein>
<evidence type="ECO:0000313" key="2">
    <source>
        <dbReference type="Proteomes" id="UP000190888"/>
    </source>
</evidence>
<proteinExistence type="predicted"/>